<comment type="function">
    <text evidence="12">Catalyzes the condensation of para-aminobenzoate (pABA) with 6-hydroxymethyl-7,8-dihydropterin diphosphate (DHPt-PP) to form 7,8-dihydropteroate (H2Pte), the immediate precursor of folate derivatives.</text>
</comment>
<dbReference type="GO" id="GO:0004156">
    <property type="term" value="F:dihydropteroate synthase activity"/>
    <property type="evidence" value="ECO:0007669"/>
    <property type="project" value="UniProtKB-EC"/>
</dbReference>
<dbReference type="Gene3D" id="3.20.20.20">
    <property type="entry name" value="Dihydropteroate synthase-like"/>
    <property type="match status" value="1"/>
</dbReference>
<comment type="caution">
    <text evidence="14">The sequence shown here is derived from an EMBL/GenBank/DDBJ whole genome shotgun (WGS) entry which is preliminary data.</text>
</comment>
<comment type="pathway">
    <text evidence="3 12">Cofactor biosynthesis; tetrahydrofolate biosynthesis; 7,8-dihydrofolate from 2-amino-4-hydroxy-6-hydroxymethyl-7,8-dihydropteridine diphosphate and 4-aminobenzoate: step 1/2.</text>
</comment>
<dbReference type="AlphaFoldDB" id="B4D2A5"/>
<dbReference type="GO" id="GO:0005829">
    <property type="term" value="C:cytosol"/>
    <property type="evidence" value="ECO:0007669"/>
    <property type="project" value="TreeGrafter"/>
</dbReference>
<dbReference type="EC" id="2.5.1.15" evidence="5 12"/>
<proteinExistence type="inferred from homology"/>
<evidence type="ECO:0000256" key="2">
    <source>
        <dbReference type="ARBA" id="ARBA00001946"/>
    </source>
</evidence>
<dbReference type="PANTHER" id="PTHR20941:SF1">
    <property type="entry name" value="FOLIC ACID SYNTHESIS PROTEIN FOL1"/>
    <property type="match status" value="1"/>
</dbReference>
<reference evidence="14 15" key="1">
    <citation type="journal article" date="2011" name="J. Bacteriol.">
        <title>Genome sequence of Chthoniobacter flavus Ellin428, an aerobic heterotrophic soil bacterium.</title>
        <authorList>
            <person name="Kant R."/>
            <person name="van Passel M.W."/>
            <person name="Palva A."/>
            <person name="Lucas S."/>
            <person name="Lapidus A."/>
            <person name="Glavina Del Rio T."/>
            <person name="Dalin E."/>
            <person name="Tice H."/>
            <person name="Bruce D."/>
            <person name="Goodwin L."/>
            <person name="Pitluck S."/>
            <person name="Larimer F.W."/>
            <person name="Land M.L."/>
            <person name="Hauser L."/>
            <person name="Sangwan P."/>
            <person name="de Vos W.M."/>
            <person name="Janssen P.H."/>
            <person name="Smidt H."/>
        </authorList>
    </citation>
    <scope>NUCLEOTIDE SEQUENCE [LARGE SCALE GENOMIC DNA]</scope>
    <source>
        <strain evidence="14 15">Ellin428</strain>
    </source>
</reference>
<dbReference type="InterPro" id="IPR000489">
    <property type="entry name" value="Pterin-binding_dom"/>
</dbReference>
<evidence type="ECO:0000256" key="4">
    <source>
        <dbReference type="ARBA" id="ARBA00009503"/>
    </source>
</evidence>
<dbReference type="PROSITE" id="PS00793">
    <property type="entry name" value="DHPS_2"/>
    <property type="match status" value="1"/>
</dbReference>
<keyword evidence="8 12" id="KW-0479">Metal-binding</keyword>
<comment type="cofactor">
    <cofactor evidence="2 12">
        <name>Mg(2+)</name>
        <dbReference type="ChEBI" id="CHEBI:18420"/>
    </cofactor>
</comment>
<evidence type="ECO:0000256" key="9">
    <source>
        <dbReference type="ARBA" id="ARBA00022842"/>
    </source>
</evidence>
<dbReference type="Proteomes" id="UP000005824">
    <property type="component" value="Unassembled WGS sequence"/>
</dbReference>
<dbReference type="InterPro" id="IPR011005">
    <property type="entry name" value="Dihydropteroate_synth-like_sf"/>
</dbReference>
<dbReference type="PROSITE" id="PS00792">
    <property type="entry name" value="DHPS_1"/>
    <property type="match status" value="1"/>
</dbReference>
<dbReference type="InParanoid" id="B4D2A5"/>
<evidence type="ECO:0000256" key="1">
    <source>
        <dbReference type="ARBA" id="ARBA00000012"/>
    </source>
</evidence>
<dbReference type="eggNOG" id="COG0294">
    <property type="taxonomic scope" value="Bacteria"/>
</dbReference>
<dbReference type="GO" id="GO:0046656">
    <property type="term" value="P:folic acid biosynthetic process"/>
    <property type="evidence" value="ECO:0007669"/>
    <property type="project" value="UniProtKB-KW"/>
</dbReference>
<dbReference type="UniPathway" id="UPA00077">
    <property type="reaction ID" value="UER00156"/>
</dbReference>
<evidence type="ECO:0000256" key="11">
    <source>
        <dbReference type="ARBA" id="ARBA00030193"/>
    </source>
</evidence>
<dbReference type="FunFam" id="3.20.20.20:FF:000006">
    <property type="entry name" value="Dihydropteroate synthase"/>
    <property type="match status" value="1"/>
</dbReference>
<keyword evidence="9 12" id="KW-0460">Magnesium</keyword>
<sequence length="281" mass="30150">MLWQTRTLTFDLAHRGLIMGVLNVTHDSFSDGGQFFDTAGAVAHARQLAAEGAEIIDVGGESTRPGAEPVPEAEELRRVLPVIERLAGTGDFVLSIDTMKPAVAQAAVEAGAGIVNDITGLRDPAMREVVQTTGAGAIAMHMQGTPRDMQQAPHYDDVVAEITNFFRQTFSACLACGIDPMRLAFDPGIGFGKTVEHNLALLRNLDAMRVGGRPMVLGVSRKSFLGKVVGSSEWADRAWPTVALTSYGRARGANVFRVHDARPNSEALRMTEAILEPEVVT</sequence>
<evidence type="ECO:0000256" key="5">
    <source>
        <dbReference type="ARBA" id="ARBA00012458"/>
    </source>
</evidence>
<organism evidence="14 15">
    <name type="scientific">Chthoniobacter flavus Ellin428</name>
    <dbReference type="NCBI Taxonomy" id="497964"/>
    <lineage>
        <taxon>Bacteria</taxon>
        <taxon>Pseudomonadati</taxon>
        <taxon>Verrucomicrobiota</taxon>
        <taxon>Spartobacteria</taxon>
        <taxon>Chthoniobacterales</taxon>
        <taxon>Chthoniobacteraceae</taxon>
        <taxon>Chthoniobacter</taxon>
    </lineage>
</organism>
<dbReference type="STRING" id="497964.CfE428DRAFT_3030"/>
<dbReference type="InterPro" id="IPR045031">
    <property type="entry name" value="DHP_synth-like"/>
</dbReference>
<evidence type="ECO:0000259" key="13">
    <source>
        <dbReference type="PROSITE" id="PS50972"/>
    </source>
</evidence>
<evidence type="ECO:0000313" key="14">
    <source>
        <dbReference type="EMBL" id="EDY19345.1"/>
    </source>
</evidence>
<dbReference type="CDD" id="cd00739">
    <property type="entry name" value="DHPS"/>
    <property type="match status" value="1"/>
</dbReference>
<evidence type="ECO:0000313" key="15">
    <source>
        <dbReference type="Proteomes" id="UP000005824"/>
    </source>
</evidence>
<name>B4D2A5_9BACT</name>
<dbReference type="PANTHER" id="PTHR20941">
    <property type="entry name" value="FOLATE SYNTHESIS PROTEINS"/>
    <property type="match status" value="1"/>
</dbReference>
<dbReference type="FunCoup" id="B4D2A5">
    <property type="interactions" value="492"/>
</dbReference>
<dbReference type="PROSITE" id="PS50972">
    <property type="entry name" value="PTERIN_BINDING"/>
    <property type="match status" value="1"/>
</dbReference>
<dbReference type="NCBIfam" id="TIGR01496">
    <property type="entry name" value="DHPS"/>
    <property type="match status" value="1"/>
</dbReference>
<feature type="domain" description="Pterin-binding" evidence="13">
    <location>
        <begin position="16"/>
        <end position="269"/>
    </location>
</feature>
<dbReference type="GO" id="GO:0046654">
    <property type="term" value="P:tetrahydrofolate biosynthetic process"/>
    <property type="evidence" value="ECO:0007669"/>
    <property type="project" value="UniProtKB-UniPathway"/>
</dbReference>
<evidence type="ECO:0000256" key="8">
    <source>
        <dbReference type="ARBA" id="ARBA00022723"/>
    </source>
</evidence>
<dbReference type="RefSeq" id="WP_006980355.1">
    <property type="nucleotide sequence ID" value="NZ_ABVL01000008.1"/>
</dbReference>
<dbReference type="GO" id="GO:0046872">
    <property type="term" value="F:metal ion binding"/>
    <property type="evidence" value="ECO:0007669"/>
    <property type="project" value="UniProtKB-KW"/>
</dbReference>
<accession>B4D2A5</accession>
<evidence type="ECO:0000256" key="10">
    <source>
        <dbReference type="ARBA" id="ARBA00022909"/>
    </source>
</evidence>
<dbReference type="Pfam" id="PF00809">
    <property type="entry name" value="Pterin_bind"/>
    <property type="match status" value="1"/>
</dbReference>
<evidence type="ECO:0000256" key="3">
    <source>
        <dbReference type="ARBA" id="ARBA00004763"/>
    </source>
</evidence>
<gene>
    <name evidence="14" type="ORF">CfE428DRAFT_3030</name>
</gene>
<comment type="similarity">
    <text evidence="4 12">Belongs to the DHPS family.</text>
</comment>
<comment type="catalytic activity">
    <reaction evidence="1">
        <text>(7,8-dihydropterin-6-yl)methyl diphosphate + 4-aminobenzoate = 7,8-dihydropteroate + diphosphate</text>
        <dbReference type="Rhea" id="RHEA:19949"/>
        <dbReference type="ChEBI" id="CHEBI:17836"/>
        <dbReference type="ChEBI" id="CHEBI:17839"/>
        <dbReference type="ChEBI" id="CHEBI:33019"/>
        <dbReference type="ChEBI" id="CHEBI:72950"/>
        <dbReference type="EC" id="2.5.1.15"/>
    </reaction>
</comment>
<keyword evidence="7 12" id="KW-0808">Transferase</keyword>
<dbReference type="EMBL" id="ABVL01000008">
    <property type="protein sequence ID" value="EDY19345.1"/>
    <property type="molecule type" value="Genomic_DNA"/>
</dbReference>
<evidence type="ECO:0000256" key="12">
    <source>
        <dbReference type="RuleBase" id="RU361205"/>
    </source>
</evidence>
<dbReference type="InterPro" id="IPR006390">
    <property type="entry name" value="DHP_synth_dom"/>
</dbReference>
<dbReference type="SUPFAM" id="SSF51717">
    <property type="entry name" value="Dihydropteroate synthetase-like"/>
    <property type="match status" value="1"/>
</dbReference>
<evidence type="ECO:0000256" key="7">
    <source>
        <dbReference type="ARBA" id="ARBA00022679"/>
    </source>
</evidence>
<evidence type="ECO:0000256" key="6">
    <source>
        <dbReference type="ARBA" id="ARBA00016919"/>
    </source>
</evidence>
<keyword evidence="10 12" id="KW-0289">Folate biosynthesis</keyword>
<protein>
    <recommendedName>
        <fullName evidence="6 12">Dihydropteroate synthase</fullName>
        <shortName evidence="12">DHPS</shortName>
        <ecNumber evidence="5 12">2.5.1.15</ecNumber>
    </recommendedName>
    <alternativeName>
        <fullName evidence="11 12">Dihydropteroate pyrophosphorylase</fullName>
    </alternativeName>
</protein>
<keyword evidence="15" id="KW-1185">Reference proteome</keyword>